<dbReference type="PATRIC" id="fig|1030841.3.peg.2165"/>
<dbReference type="Proteomes" id="UP000005336">
    <property type="component" value="Unassembled WGS sequence"/>
</dbReference>
<proteinExistence type="predicted"/>
<dbReference type="AlphaFoldDB" id="G4CSW6"/>
<dbReference type="STRING" id="1030841.HMPREF9370_2176"/>
<evidence type="ECO:0000313" key="1">
    <source>
        <dbReference type="EMBL" id="EGZ44546.1"/>
    </source>
</evidence>
<dbReference type="HOGENOM" id="CLU_3293050_0_0_4"/>
<gene>
    <name evidence="1" type="ORF">HMPREF9370_2176</name>
</gene>
<accession>G4CSW6</accession>
<name>G4CSW6_9NEIS</name>
<protein>
    <submittedName>
        <fullName evidence="1">Uncharacterized protein</fullName>
    </submittedName>
</protein>
<reference evidence="1 2" key="1">
    <citation type="submission" date="2011-06" db="EMBL/GenBank/DDBJ databases">
        <authorList>
            <person name="Muzny D."/>
            <person name="Qin X."/>
            <person name="Deng J."/>
            <person name="Jiang H."/>
            <person name="Liu Y."/>
            <person name="Qu J."/>
            <person name="Song X.-Z."/>
            <person name="Zhang L."/>
            <person name="Thornton R."/>
            <person name="Coyle M."/>
            <person name="Francisco L."/>
            <person name="Jackson L."/>
            <person name="Javaid M."/>
            <person name="Korchina V."/>
            <person name="Kovar C."/>
            <person name="Mata R."/>
            <person name="Mathew T."/>
            <person name="Ngo R."/>
            <person name="Nguyen L."/>
            <person name="Nguyen N."/>
            <person name="Okwuonu G."/>
            <person name="Ongeri F."/>
            <person name="Pham C."/>
            <person name="Simmons D."/>
            <person name="Wilczek-Boney K."/>
            <person name="Hale W."/>
            <person name="Jakkamsetti A."/>
            <person name="Pham P."/>
            <person name="Ruth R."/>
            <person name="San Lucas F."/>
            <person name="Warren J."/>
            <person name="Zhang J."/>
            <person name="Zhao Z."/>
            <person name="Zhou C."/>
            <person name="Zhu D."/>
            <person name="Lee S."/>
            <person name="Bess C."/>
            <person name="Blankenburg K."/>
            <person name="Forbes L."/>
            <person name="Fu Q."/>
            <person name="Gubbala S."/>
            <person name="Hirani K."/>
            <person name="Jayaseelan J.C."/>
            <person name="Lara F."/>
            <person name="Munidasa M."/>
            <person name="Palculict T."/>
            <person name="Patil S."/>
            <person name="Pu L.-L."/>
            <person name="Saada N."/>
            <person name="Tang L."/>
            <person name="Weissenberger G."/>
            <person name="Zhu Y."/>
            <person name="Hemphill L."/>
            <person name="Shang Y."/>
            <person name="Youmans B."/>
            <person name="Ayvaz T."/>
            <person name="Ross M."/>
            <person name="Santibanez J."/>
            <person name="Aqrawi P."/>
            <person name="Gross S."/>
            <person name="Joshi V."/>
            <person name="Fowler G."/>
            <person name="Nazareth L."/>
            <person name="Reid J."/>
            <person name="Worley K."/>
            <person name="Petrosino J."/>
            <person name="Highlander S."/>
            <person name="Gibbs R."/>
        </authorList>
    </citation>
    <scope>NUCLEOTIDE SEQUENCE [LARGE SCALE GENOMIC DNA]</scope>
    <source>
        <strain evidence="1 2">9715</strain>
    </source>
</reference>
<comment type="caution">
    <text evidence="1">The sequence shown here is derived from an EMBL/GenBank/DDBJ whole genome shotgun (WGS) entry which is preliminary data.</text>
</comment>
<organism evidence="1 2">
    <name type="scientific">Neisseria wadsworthii 9715</name>
    <dbReference type="NCBI Taxonomy" id="1030841"/>
    <lineage>
        <taxon>Bacteria</taxon>
        <taxon>Pseudomonadati</taxon>
        <taxon>Pseudomonadota</taxon>
        <taxon>Betaproteobacteria</taxon>
        <taxon>Neisseriales</taxon>
        <taxon>Neisseriaceae</taxon>
        <taxon>Neisseria</taxon>
    </lineage>
</organism>
<evidence type="ECO:0000313" key="2">
    <source>
        <dbReference type="Proteomes" id="UP000005336"/>
    </source>
</evidence>
<keyword evidence="2" id="KW-1185">Reference proteome</keyword>
<sequence>MSCYLIRFQQINQLKHLKNDVDVVYAFQVMKEIKLHFGKE</sequence>
<dbReference type="EMBL" id="AGAZ01000071">
    <property type="protein sequence ID" value="EGZ44546.1"/>
    <property type="molecule type" value="Genomic_DNA"/>
</dbReference>